<organism evidence="2 3">
    <name type="scientific">Liparis tanakae</name>
    <name type="common">Tanaka's snailfish</name>
    <dbReference type="NCBI Taxonomy" id="230148"/>
    <lineage>
        <taxon>Eukaryota</taxon>
        <taxon>Metazoa</taxon>
        <taxon>Chordata</taxon>
        <taxon>Craniata</taxon>
        <taxon>Vertebrata</taxon>
        <taxon>Euteleostomi</taxon>
        <taxon>Actinopterygii</taxon>
        <taxon>Neopterygii</taxon>
        <taxon>Teleostei</taxon>
        <taxon>Neoteleostei</taxon>
        <taxon>Acanthomorphata</taxon>
        <taxon>Eupercaria</taxon>
        <taxon>Perciformes</taxon>
        <taxon>Cottioidei</taxon>
        <taxon>Cottales</taxon>
        <taxon>Liparidae</taxon>
        <taxon>Liparis</taxon>
    </lineage>
</organism>
<keyword evidence="3" id="KW-1185">Reference proteome</keyword>
<feature type="compositionally biased region" description="Polar residues" evidence="1">
    <location>
        <begin position="209"/>
        <end position="218"/>
    </location>
</feature>
<evidence type="ECO:0000256" key="1">
    <source>
        <dbReference type="SAM" id="MobiDB-lite"/>
    </source>
</evidence>
<accession>A0A4Z2EU81</accession>
<dbReference type="EMBL" id="SRLO01002670">
    <property type="protein sequence ID" value="TNN32486.1"/>
    <property type="molecule type" value="Genomic_DNA"/>
</dbReference>
<name>A0A4Z2EU81_9TELE</name>
<evidence type="ECO:0000313" key="3">
    <source>
        <dbReference type="Proteomes" id="UP000314294"/>
    </source>
</evidence>
<proteinExistence type="predicted"/>
<protein>
    <submittedName>
        <fullName evidence="2">Uncharacterized protein</fullName>
    </submittedName>
</protein>
<evidence type="ECO:0000313" key="2">
    <source>
        <dbReference type="EMBL" id="TNN32486.1"/>
    </source>
</evidence>
<dbReference type="Proteomes" id="UP000314294">
    <property type="component" value="Unassembled WGS sequence"/>
</dbReference>
<feature type="region of interest" description="Disordered" evidence="1">
    <location>
        <begin position="189"/>
        <end position="259"/>
    </location>
</feature>
<reference evidence="2 3" key="1">
    <citation type="submission" date="2019-03" db="EMBL/GenBank/DDBJ databases">
        <title>First draft genome of Liparis tanakae, snailfish: a comprehensive survey of snailfish specific genes.</title>
        <authorList>
            <person name="Kim W."/>
            <person name="Song I."/>
            <person name="Jeong J.-H."/>
            <person name="Kim D."/>
            <person name="Kim S."/>
            <person name="Ryu S."/>
            <person name="Song J.Y."/>
            <person name="Lee S.K."/>
        </authorList>
    </citation>
    <scope>NUCLEOTIDE SEQUENCE [LARGE SCALE GENOMIC DNA]</scope>
    <source>
        <tissue evidence="2">Muscle</tissue>
    </source>
</reference>
<feature type="region of interest" description="Disordered" evidence="1">
    <location>
        <begin position="47"/>
        <end position="106"/>
    </location>
</feature>
<feature type="compositionally biased region" description="Basic and acidic residues" evidence="1">
    <location>
        <begin position="189"/>
        <end position="207"/>
    </location>
</feature>
<gene>
    <name evidence="2" type="ORF">EYF80_057353</name>
</gene>
<sequence>MLIRSEWGGSGWKERKGAGLWLKEEEGGGPSGWKKRKGAGLWLEEDEGGGASGWKKGKGAGPLVGRRGRGRGLWLEERSLNTHRTPKSSHSSGALIRSGCDRHRPGALRRTNRKRRHWASVRRWSGRSQRRHWASVRRWSGRSQSSPMGRFSFQDGSLTQRITKVDERAAVAAEELRKTVSSHVKTALEQKETADVHPVRPPADRRGVSTMSPHTQHQLVAAARDYSPPDNIHRHRPKKQHHEALWGVRGPSGSRASLQ</sequence>
<dbReference type="AlphaFoldDB" id="A0A4Z2EU81"/>
<comment type="caution">
    <text evidence="2">The sequence shown here is derived from an EMBL/GenBank/DDBJ whole genome shotgun (WGS) entry which is preliminary data.</text>
</comment>